<name>A0A6A7C4V0_9PEZI</name>
<feature type="transmembrane region" description="Helical" evidence="1">
    <location>
        <begin position="524"/>
        <end position="546"/>
    </location>
</feature>
<evidence type="ECO:0008006" key="5">
    <source>
        <dbReference type="Google" id="ProtNLM"/>
    </source>
</evidence>
<feature type="signal peptide" evidence="2">
    <location>
        <begin position="1"/>
        <end position="20"/>
    </location>
</feature>
<keyword evidence="1" id="KW-1133">Transmembrane helix</keyword>
<dbReference type="Pfam" id="PF14269">
    <property type="entry name" value="Arylsulfotran_2"/>
    <property type="match status" value="1"/>
</dbReference>
<protein>
    <recommendedName>
        <fullName evidence="5">Arylsulfotransferase</fullName>
    </recommendedName>
</protein>
<evidence type="ECO:0000256" key="2">
    <source>
        <dbReference type="SAM" id="SignalP"/>
    </source>
</evidence>
<reference evidence="3" key="1">
    <citation type="journal article" date="2020" name="Stud. Mycol.">
        <title>101 Dothideomycetes genomes: a test case for predicting lifestyles and emergence of pathogens.</title>
        <authorList>
            <person name="Haridas S."/>
            <person name="Albert R."/>
            <person name="Binder M."/>
            <person name="Bloem J."/>
            <person name="Labutti K."/>
            <person name="Salamov A."/>
            <person name="Andreopoulos B."/>
            <person name="Baker S."/>
            <person name="Barry K."/>
            <person name="Bills G."/>
            <person name="Bluhm B."/>
            <person name="Cannon C."/>
            <person name="Castanera R."/>
            <person name="Culley D."/>
            <person name="Daum C."/>
            <person name="Ezra D."/>
            <person name="Gonzalez J."/>
            <person name="Henrissat B."/>
            <person name="Kuo A."/>
            <person name="Liang C."/>
            <person name="Lipzen A."/>
            <person name="Lutzoni F."/>
            <person name="Magnuson J."/>
            <person name="Mondo S."/>
            <person name="Nolan M."/>
            <person name="Ohm R."/>
            <person name="Pangilinan J."/>
            <person name="Park H.-J."/>
            <person name="Ramirez L."/>
            <person name="Alfaro M."/>
            <person name="Sun H."/>
            <person name="Tritt A."/>
            <person name="Yoshinaga Y."/>
            <person name="Zwiers L.-H."/>
            <person name="Turgeon B."/>
            <person name="Goodwin S."/>
            <person name="Spatafora J."/>
            <person name="Crous P."/>
            <person name="Grigoriev I."/>
        </authorList>
    </citation>
    <scope>NUCLEOTIDE SEQUENCE</scope>
    <source>
        <strain evidence="3">CBS 480.64</strain>
    </source>
</reference>
<sequence>MPSVLLSLALLFLALSGADRAPLINSERYNEGLFGAYVEEQFISDEALVAPVLNQIKPFTACDDGSLLFIAPRGPNATAPRPYILNADGSMVWTPVDGDYGEVYNFQVQRYRGEDYLCFWGGQDTWGGHGRGKVYMFDKHYELFKTVDAGNGLQIDLHSFDIWDDGHATLTAYDSRKTKLAGLLDGPDEIYIWDSLFQEIDLSTDEVVFEWRASDHVGLDETFQPLRNGTAELPWDWFHINSVVKDKAGNYLISARYTRSILYIDGRTGTILWQLGGRRNFFHDLSGGVATQFIGQHDAKWDGANAITLFDNRGDQAFHPDNELRSRGIRVVLDLKMWTAKVDGSYYNEATIRSKSQGSMQKLPNGRVVVGFGESGVMTEFLANGSALCEVYFQPKSLFGTGGVQSYKNLKFNWTGQPLTKPKLRHFDNHLFISWLGATEVKQWIVRATDSLNGTFDETLIMPKVGFETCVDLASAPSLPRFIEAVALDSEGKHIGISEPVDLRSGEPVWDDGISKTEKDWPSFAASVVGIIILLLLGLACCLGLASTASSRRSRALWGRLESLLPLPTRRLDRRPSLYQEEQGEMLLREPRRGGAG</sequence>
<dbReference type="Proteomes" id="UP000799421">
    <property type="component" value="Unassembled WGS sequence"/>
</dbReference>
<dbReference type="InterPro" id="IPR053143">
    <property type="entry name" value="Arylsulfate_ST"/>
</dbReference>
<dbReference type="AlphaFoldDB" id="A0A6A7C4V0"/>
<gene>
    <name evidence="3" type="ORF">K470DRAFT_255793</name>
</gene>
<feature type="chain" id="PRO_5025593098" description="Arylsulfotransferase" evidence="2">
    <location>
        <begin position="21"/>
        <end position="597"/>
    </location>
</feature>
<keyword evidence="4" id="KW-1185">Reference proteome</keyword>
<dbReference type="PANTHER" id="PTHR35340">
    <property type="entry name" value="PQQ ENZYME REPEAT PROTEIN-RELATED"/>
    <property type="match status" value="1"/>
</dbReference>
<evidence type="ECO:0000313" key="3">
    <source>
        <dbReference type="EMBL" id="KAF2862504.1"/>
    </source>
</evidence>
<keyword evidence="1" id="KW-0472">Membrane</keyword>
<evidence type="ECO:0000313" key="4">
    <source>
        <dbReference type="Proteomes" id="UP000799421"/>
    </source>
</evidence>
<dbReference type="PANTHER" id="PTHR35340:SF5">
    <property type="entry name" value="ASST-DOMAIN-CONTAINING PROTEIN"/>
    <property type="match status" value="1"/>
</dbReference>
<accession>A0A6A7C4V0</accession>
<keyword evidence="1" id="KW-0812">Transmembrane</keyword>
<dbReference type="OrthoDB" id="5427350at2759"/>
<evidence type="ECO:0000256" key="1">
    <source>
        <dbReference type="SAM" id="Phobius"/>
    </source>
</evidence>
<proteinExistence type="predicted"/>
<organism evidence="3 4">
    <name type="scientific">Piedraia hortae CBS 480.64</name>
    <dbReference type="NCBI Taxonomy" id="1314780"/>
    <lineage>
        <taxon>Eukaryota</taxon>
        <taxon>Fungi</taxon>
        <taxon>Dikarya</taxon>
        <taxon>Ascomycota</taxon>
        <taxon>Pezizomycotina</taxon>
        <taxon>Dothideomycetes</taxon>
        <taxon>Dothideomycetidae</taxon>
        <taxon>Capnodiales</taxon>
        <taxon>Piedraiaceae</taxon>
        <taxon>Piedraia</taxon>
    </lineage>
</organism>
<dbReference type="EMBL" id="MU005965">
    <property type="protein sequence ID" value="KAF2862504.1"/>
    <property type="molecule type" value="Genomic_DNA"/>
</dbReference>
<dbReference type="InterPro" id="IPR039535">
    <property type="entry name" value="ASST-like"/>
</dbReference>
<keyword evidence="2" id="KW-0732">Signal</keyword>
<dbReference type="SUPFAM" id="SSF50998">
    <property type="entry name" value="Quinoprotein alcohol dehydrogenase-like"/>
    <property type="match status" value="1"/>
</dbReference>
<dbReference type="InterPro" id="IPR011047">
    <property type="entry name" value="Quinoprotein_ADH-like_sf"/>
</dbReference>